<keyword evidence="3" id="KW-1185">Reference proteome</keyword>
<dbReference type="Gene3D" id="3.40.50.150">
    <property type="entry name" value="Vaccinia Virus protein VP39"/>
    <property type="match status" value="1"/>
</dbReference>
<reference evidence="3" key="2">
    <citation type="submission" date="2013-12" db="EMBL/GenBank/DDBJ databases">
        <authorList>
            <person name="Yu Y."/>
            <person name="Lee S."/>
            <person name="de Baynast K."/>
            <person name="Wissotski M."/>
            <person name="Liu L."/>
            <person name="Talag J."/>
            <person name="Goicoechea J."/>
            <person name="Angelova A."/>
            <person name="Jetty R."/>
            <person name="Kudrna D."/>
            <person name="Golser W."/>
            <person name="Rivera L."/>
            <person name="Zhang J."/>
            <person name="Wing R."/>
        </authorList>
    </citation>
    <scope>NUCLEOTIDE SEQUENCE</scope>
</reference>
<dbReference type="AlphaFoldDB" id="A0A0D9V806"/>
<dbReference type="HOGENOM" id="CLU_056847_0_0_1"/>
<sequence length="402" mass="45754">MGKSGKKTESHRQGRGRRSSRFRGGGGEDEVDELPSSAYDAPPPHHEDSDDDDTDEAAAEDEHEEDVDGGDQDQREVGSMPSKFHLYQLSVQSPKGDISYLQKFFLMYVGGRVPLHLQEDFCGTALLSTEWLRTDTRRTAVGLDLDLESLEWCLGNNLSKIGADGYSRMLLFHGNVLQPNESRIVKQNISDIMPNLHVNNDNGTLESDISDQSDSASIKCSSNSTMSDVVLPARDIICAFNYSCCCLHRRKDLVLYFKHAFNALSKRGGIFVMDVYGGTSSERKLRLQRRFPSFTYFWEQEEFDIISRQTRISLHFQAGKKQMLRHAFTYHWRLWSIPEIKDCLEEAGFKSVHVWIREMPNTQASGNAKEYNANRDVKYEELQHFNQGDAWNAYVVGVANTR</sequence>
<dbReference type="Proteomes" id="UP000032180">
    <property type="component" value="Chromosome 1"/>
</dbReference>
<feature type="compositionally biased region" description="Basic and acidic residues" evidence="1">
    <location>
        <begin position="1"/>
        <end position="12"/>
    </location>
</feature>
<feature type="region of interest" description="Disordered" evidence="1">
    <location>
        <begin position="1"/>
        <end position="77"/>
    </location>
</feature>
<dbReference type="InterPro" id="IPR029063">
    <property type="entry name" value="SAM-dependent_MTases_sf"/>
</dbReference>
<evidence type="ECO:0000313" key="3">
    <source>
        <dbReference type="Proteomes" id="UP000032180"/>
    </source>
</evidence>
<organism evidence="2 3">
    <name type="scientific">Leersia perrieri</name>
    <dbReference type="NCBI Taxonomy" id="77586"/>
    <lineage>
        <taxon>Eukaryota</taxon>
        <taxon>Viridiplantae</taxon>
        <taxon>Streptophyta</taxon>
        <taxon>Embryophyta</taxon>
        <taxon>Tracheophyta</taxon>
        <taxon>Spermatophyta</taxon>
        <taxon>Magnoliopsida</taxon>
        <taxon>Liliopsida</taxon>
        <taxon>Poales</taxon>
        <taxon>Poaceae</taxon>
        <taxon>BOP clade</taxon>
        <taxon>Oryzoideae</taxon>
        <taxon>Oryzeae</taxon>
        <taxon>Oryzinae</taxon>
        <taxon>Leersia</taxon>
    </lineage>
</organism>
<dbReference type="PANTHER" id="PTHR37211:SF1">
    <property type="entry name" value="EXPRESSED PROTEIN"/>
    <property type="match status" value="1"/>
</dbReference>
<reference evidence="2 3" key="1">
    <citation type="submission" date="2012-08" db="EMBL/GenBank/DDBJ databases">
        <title>Oryza genome evolution.</title>
        <authorList>
            <person name="Wing R.A."/>
        </authorList>
    </citation>
    <scope>NUCLEOTIDE SEQUENCE</scope>
</reference>
<protein>
    <submittedName>
        <fullName evidence="2">Uncharacterized protein</fullName>
    </submittedName>
</protein>
<proteinExistence type="predicted"/>
<name>A0A0D9V806_9ORYZ</name>
<evidence type="ECO:0000313" key="2">
    <source>
        <dbReference type="EnsemblPlants" id="LPERR01G32580.1"/>
    </source>
</evidence>
<dbReference type="Gramene" id="LPERR01G32580.1">
    <property type="protein sequence ID" value="LPERR01G32580.1"/>
    <property type="gene ID" value="LPERR01G32580"/>
</dbReference>
<dbReference type="PANTHER" id="PTHR37211">
    <property type="entry name" value="EXPRESSED PROTEIN"/>
    <property type="match status" value="1"/>
</dbReference>
<dbReference type="SUPFAM" id="SSF53335">
    <property type="entry name" value="S-adenosyl-L-methionine-dependent methyltransferases"/>
    <property type="match status" value="1"/>
</dbReference>
<feature type="compositionally biased region" description="Acidic residues" evidence="1">
    <location>
        <begin position="49"/>
        <end position="71"/>
    </location>
</feature>
<evidence type="ECO:0000256" key="1">
    <source>
        <dbReference type="SAM" id="MobiDB-lite"/>
    </source>
</evidence>
<accession>A0A0D9V806</accession>
<reference evidence="2" key="3">
    <citation type="submission" date="2015-04" db="UniProtKB">
        <authorList>
            <consortium name="EnsemblPlants"/>
        </authorList>
    </citation>
    <scope>IDENTIFICATION</scope>
</reference>
<dbReference type="EnsemblPlants" id="LPERR01G32580.1">
    <property type="protein sequence ID" value="LPERR01G32580.1"/>
    <property type="gene ID" value="LPERR01G32580"/>
</dbReference>
<dbReference type="eggNOG" id="ENOG502QQJK">
    <property type="taxonomic scope" value="Eukaryota"/>
</dbReference>